<dbReference type="RefSeq" id="YP_009190301.1">
    <property type="nucleotide sequence ID" value="NC_028683.1"/>
</dbReference>
<evidence type="ECO:0000313" key="2">
    <source>
        <dbReference type="Proteomes" id="UP000204657"/>
    </source>
</evidence>
<name>A0A0B6VNR3_9CAUD</name>
<gene>
    <name evidence="1" type="primary">e.5</name>
</gene>
<dbReference type="KEGG" id="vg:26519242"/>
<evidence type="ECO:0000313" key="1">
    <source>
        <dbReference type="EMBL" id="BAQ22793.1"/>
    </source>
</evidence>
<dbReference type="GeneID" id="26519242"/>
<keyword evidence="2" id="KW-1185">Reference proteome</keyword>
<accession>A0A0B6VNR3</accession>
<protein>
    <submittedName>
        <fullName evidence="1">Uncharacterized protein</fullName>
    </submittedName>
</protein>
<organism evidence="1 2">
    <name type="scientific">Edwardsiella phage PEi20</name>
    <dbReference type="NCBI Taxonomy" id="1608310"/>
    <lineage>
        <taxon>Viruses</taxon>
        <taxon>Duplodnaviria</taxon>
        <taxon>Heunggongvirae</taxon>
        <taxon>Uroviricota</taxon>
        <taxon>Caudoviricetes</taxon>
        <taxon>Pantevenvirales</taxon>
        <taxon>Straboviridae</taxon>
        <taxon>Tevenvirinae</taxon>
        <taxon>Kanagawavirus</taxon>
        <taxon>Kanagawavirus pei20</taxon>
    </lineage>
</organism>
<reference evidence="1 2" key="1">
    <citation type="submission" date="2015-02" db="EMBL/GenBank/DDBJ databases">
        <title>Complete genome sequences of Edwardsiella bacteriophages, PEi20 and PEi26.</title>
        <authorList>
            <person name="Yasuike M."/>
            <person name="Nishiki I."/>
            <person name="Iwasaki Y."/>
            <person name="Nakamura Y."/>
            <person name="Fujiwara A."/>
            <person name="Hassan E.S."/>
            <person name="Mahmoud M.M."/>
            <person name="Kawato Y."/>
            <person name="Nagai S."/>
            <person name="Kobayashi T."/>
            <person name="Ototake M."/>
            <person name="Nakai T."/>
        </authorList>
    </citation>
    <scope>NUCLEOTIDE SEQUENCE [LARGE SCALE GENOMIC DNA]</scope>
</reference>
<dbReference type="OrthoDB" id="35646at10239"/>
<dbReference type="Proteomes" id="UP000204657">
    <property type="component" value="Segment"/>
</dbReference>
<sequence>MSFYEGDGGYETKPKMPVGDYTDNVIDITRSLSGSKRDMIQQFAMQTRVPIEVVQAAAKYPCGGSCSDSDWKLHRFSAYRDDYKAALVAGFVIDDIANITKFFAELDSQGSLKIVDIKSLEYSIFAFNDKADHWTSLKKSVRDFNNCRDDLYHIELTYNKKPFGIIVSSYHTKVGKLGYSDDRNKSLKEYWFPKIDQYFHAENVRNQDKSVIVLDFVEQCRTNVKARQKAEANNEL</sequence>
<dbReference type="EMBL" id="AP014714">
    <property type="protein sequence ID" value="BAQ22793.1"/>
    <property type="molecule type" value="Genomic_DNA"/>
</dbReference>
<proteinExistence type="predicted"/>